<reference evidence="2" key="2">
    <citation type="submission" date="2020-09" db="EMBL/GenBank/DDBJ databases">
        <authorList>
            <person name="Sun Q."/>
            <person name="Zhou Y."/>
        </authorList>
    </citation>
    <scope>NUCLEOTIDE SEQUENCE</scope>
    <source>
        <strain evidence="2">CGMCC 1.12160</strain>
    </source>
</reference>
<name>A0A917BE87_9MICO</name>
<feature type="domain" description="Integrase catalytic" evidence="1">
    <location>
        <begin position="26"/>
        <end position="196"/>
    </location>
</feature>
<dbReference type="InterPro" id="IPR012337">
    <property type="entry name" value="RNaseH-like_sf"/>
</dbReference>
<gene>
    <name evidence="2" type="ORF">GCM10011366_01080</name>
</gene>
<comment type="caution">
    <text evidence="2">The sequence shown here is derived from an EMBL/GenBank/DDBJ whole genome shotgun (WGS) entry which is preliminary data.</text>
</comment>
<dbReference type="PROSITE" id="PS50994">
    <property type="entry name" value="INTEGRASE"/>
    <property type="match status" value="1"/>
</dbReference>
<evidence type="ECO:0000313" key="3">
    <source>
        <dbReference type="Proteomes" id="UP000605670"/>
    </source>
</evidence>
<dbReference type="AlphaFoldDB" id="A0A917BE87"/>
<evidence type="ECO:0000259" key="1">
    <source>
        <dbReference type="PROSITE" id="PS50994"/>
    </source>
</evidence>
<dbReference type="GO" id="GO:0015074">
    <property type="term" value="P:DNA integration"/>
    <property type="evidence" value="ECO:0007669"/>
    <property type="project" value="InterPro"/>
</dbReference>
<dbReference type="Pfam" id="PF13683">
    <property type="entry name" value="rve_3"/>
    <property type="match status" value="1"/>
</dbReference>
<evidence type="ECO:0000313" key="2">
    <source>
        <dbReference type="EMBL" id="GGF37359.1"/>
    </source>
</evidence>
<accession>A0A917BE87</accession>
<sequence length="301" mass="33555">MWVLHAEGMVVPEPRKRPRSSYIRFEADLPNGCWQADITHCFLADGTRVEVLDFLDDHSRYLLYARAAPAFTGPMVVAALQELIDVHGAPASTLTDNGLVFTARLAGRKGARNGFEKLLQAHQIQQKNGHPGHPQTQGKIERFHQTLKRWLAARARPGTISALQDQLDEFTGWYNHQRPHRSVGRRTPAVAYAALPKATPATPAEPEWRTRTDRVAATGTVSLRYAGKLRHLGIGRAHAGKPVLILIQDTRVITSHADTGEILAEHHLDADRDYHPATRHHIDDTLSRDIDDTPANPQKKP</sequence>
<dbReference type="PANTHER" id="PTHR35004">
    <property type="entry name" value="TRANSPOSASE RV3428C-RELATED"/>
    <property type="match status" value="1"/>
</dbReference>
<dbReference type="InterPro" id="IPR036397">
    <property type="entry name" value="RNaseH_sf"/>
</dbReference>
<reference evidence="2" key="1">
    <citation type="journal article" date="2014" name="Int. J. Syst. Evol. Microbiol.">
        <title>Complete genome sequence of Corynebacterium casei LMG S-19264T (=DSM 44701T), isolated from a smear-ripened cheese.</title>
        <authorList>
            <consortium name="US DOE Joint Genome Institute (JGI-PGF)"/>
            <person name="Walter F."/>
            <person name="Albersmeier A."/>
            <person name="Kalinowski J."/>
            <person name="Ruckert C."/>
        </authorList>
    </citation>
    <scope>NUCLEOTIDE SEQUENCE</scope>
    <source>
        <strain evidence="2">CGMCC 1.12160</strain>
    </source>
</reference>
<protein>
    <recommendedName>
        <fullName evidence="1">Integrase catalytic domain-containing protein</fullName>
    </recommendedName>
</protein>
<keyword evidence="3" id="KW-1185">Reference proteome</keyword>
<organism evidence="2 3">
    <name type="scientific">Ornithinimicrobium tianjinense</name>
    <dbReference type="NCBI Taxonomy" id="1195761"/>
    <lineage>
        <taxon>Bacteria</taxon>
        <taxon>Bacillati</taxon>
        <taxon>Actinomycetota</taxon>
        <taxon>Actinomycetes</taxon>
        <taxon>Micrococcales</taxon>
        <taxon>Ornithinimicrobiaceae</taxon>
        <taxon>Ornithinimicrobium</taxon>
    </lineage>
</organism>
<dbReference type="Gene3D" id="3.30.420.10">
    <property type="entry name" value="Ribonuclease H-like superfamily/Ribonuclease H"/>
    <property type="match status" value="1"/>
</dbReference>
<dbReference type="EMBL" id="BMEM01000001">
    <property type="protein sequence ID" value="GGF37359.1"/>
    <property type="molecule type" value="Genomic_DNA"/>
</dbReference>
<dbReference type="InterPro" id="IPR001584">
    <property type="entry name" value="Integrase_cat-core"/>
</dbReference>
<dbReference type="GO" id="GO:0003676">
    <property type="term" value="F:nucleic acid binding"/>
    <property type="evidence" value="ECO:0007669"/>
    <property type="project" value="InterPro"/>
</dbReference>
<dbReference type="SUPFAM" id="SSF53098">
    <property type="entry name" value="Ribonuclease H-like"/>
    <property type="match status" value="1"/>
</dbReference>
<dbReference type="Proteomes" id="UP000605670">
    <property type="component" value="Unassembled WGS sequence"/>
</dbReference>
<proteinExistence type="predicted"/>
<dbReference type="PANTHER" id="PTHR35004:SF7">
    <property type="entry name" value="INTEGRASE PROTEIN"/>
    <property type="match status" value="1"/>
</dbReference>